<protein>
    <submittedName>
        <fullName evidence="4">YciI family protein</fullName>
    </submittedName>
</protein>
<evidence type="ECO:0000256" key="2">
    <source>
        <dbReference type="SAM" id="MobiDB-lite"/>
    </source>
</evidence>
<dbReference type="PANTHER" id="PTHR35174:SF4">
    <property type="entry name" value="BLL7163 PROTEIN"/>
    <property type="match status" value="1"/>
</dbReference>
<organism evidence="4 5">
    <name type="scientific">Nonomuraea ferruginea</name>
    <dbReference type="NCBI Taxonomy" id="46174"/>
    <lineage>
        <taxon>Bacteria</taxon>
        <taxon>Bacillati</taxon>
        <taxon>Actinomycetota</taxon>
        <taxon>Actinomycetes</taxon>
        <taxon>Streptosporangiales</taxon>
        <taxon>Streptosporangiaceae</taxon>
        <taxon>Nonomuraea</taxon>
    </lineage>
</organism>
<gene>
    <name evidence="4" type="ORF">OUY24_41615</name>
</gene>
<comment type="similarity">
    <text evidence="1">Belongs to the YciI family.</text>
</comment>
<evidence type="ECO:0000313" key="5">
    <source>
        <dbReference type="Proteomes" id="UP001212498"/>
    </source>
</evidence>
<dbReference type="Gene3D" id="3.30.70.1060">
    <property type="entry name" value="Dimeric alpha+beta barrel"/>
    <property type="match status" value="1"/>
</dbReference>
<keyword evidence="5" id="KW-1185">Reference proteome</keyword>
<dbReference type="SUPFAM" id="SSF54909">
    <property type="entry name" value="Dimeric alpha+beta barrel"/>
    <property type="match status" value="1"/>
</dbReference>
<dbReference type="InterPro" id="IPR011008">
    <property type="entry name" value="Dimeric_a/b-barrel"/>
</dbReference>
<proteinExistence type="inferred from homology"/>
<evidence type="ECO:0000256" key="1">
    <source>
        <dbReference type="ARBA" id="ARBA00007689"/>
    </source>
</evidence>
<evidence type="ECO:0000259" key="3">
    <source>
        <dbReference type="Pfam" id="PF03795"/>
    </source>
</evidence>
<comment type="caution">
    <text evidence="4">The sequence shown here is derived from an EMBL/GenBank/DDBJ whole genome shotgun (WGS) entry which is preliminary data.</text>
</comment>
<dbReference type="RefSeq" id="WP_261808869.1">
    <property type="nucleotide sequence ID" value="NZ_BAABFD010000002.1"/>
</dbReference>
<sequence>MIIGKGSAETEAGVMPSRQLVDDMMAYNESLAKAGVLLAAEGLAPSSRAARIAYGPGKPKVIDGPFAETKEIIAGFWLIQVKSREEAVEWALRVPVPEGGEGVGLELWEVFDAADMPETSLTPETAERDKALRESLETNPPNA</sequence>
<dbReference type="EMBL" id="JAPNUD010000261">
    <property type="protein sequence ID" value="MDA0647163.1"/>
    <property type="molecule type" value="Genomic_DNA"/>
</dbReference>
<feature type="domain" description="YCII-related" evidence="3">
    <location>
        <begin position="10"/>
        <end position="101"/>
    </location>
</feature>
<accession>A0ABT4TDH1</accession>
<name>A0ABT4TDH1_9ACTN</name>
<dbReference type="InterPro" id="IPR005545">
    <property type="entry name" value="YCII"/>
</dbReference>
<dbReference type="Proteomes" id="UP001212498">
    <property type="component" value="Unassembled WGS sequence"/>
</dbReference>
<feature type="region of interest" description="Disordered" evidence="2">
    <location>
        <begin position="117"/>
        <end position="143"/>
    </location>
</feature>
<reference evidence="4 5" key="1">
    <citation type="submission" date="2022-11" db="EMBL/GenBank/DDBJ databases">
        <title>Nonomuraea corallina sp. nov., a new species of the genus Nonomuraea isolated from sea side sediment in Thai sea.</title>
        <authorList>
            <person name="Ngamcharungchit C."/>
            <person name="Matsumoto A."/>
            <person name="Suriyachadkun C."/>
            <person name="Panbangred W."/>
            <person name="Inahashi Y."/>
            <person name="Intra B."/>
        </authorList>
    </citation>
    <scope>NUCLEOTIDE SEQUENCE [LARGE SCALE GENOMIC DNA]</scope>
    <source>
        <strain evidence="4 5">DSM 43553</strain>
    </source>
</reference>
<feature type="compositionally biased region" description="Basic and acidic residues" evidence="2">
    <location>
        <begin position="125"/>
        <end position="136"/>
    </location>
</feature>
<dbReference type="Pfam" id="PF03795">
    <property type="entry name" value="YCII"/>
    <property type="match status" value="1"/>
</dbReference>
<evidence type="ECO:0000313" key="4">
    <source>
        <dbReference type="EMBL" id="MDA0647163.1"/>
    </source>
</evidence>
<dbReference type="PANTHER" id="PTHR35174">
    <property type="entry name" value="BLL7171 PROTEIN-RELATED"/>
    <property type="match status" value="1"/>
</dbReference>